<evidence type="ECO:0000313" key="3">
    <source>
        <dbReference type="Proteomes" id="UP000187191"/>
    </source>
</evidence>
<dbReference type="RefSeq" id="WP_076683049.1">
    <property type="nucleotide sequence ID" value="NZ_CP015588.1"/>
</dbReference>
<organism evidence="2 4">
    <name type="scientific">Streptomyces alfalfae</name>
    <dbReference type="NCBI Taxonomy" id="1642299"/>
    <lineage>
        <taxon>Bacteria</taxon>
        <taxon>Bacillati</taxon>
        <taxon>Actinomycetota</taxon>
        <taxon>Actinomycetes</taxon>
        <taxon>Kitasatosporales</taxon>
        <taxon>Streptomycetaceae</taxon>
        <taxon>Streptomyces</taxon>
    </lineage>
</organism>
<proteinExistence type="predicted"/>
<dbReference type="EMBL" id="CP065959">
    <property type="protein sequence ID" value="QQC92556.1"/>
    <property type="molecule type" value="Genomic_DNA"/>
</dbReference>
<protein>
    <submittedName>
        <fullName evidence="2">Uncharacterized protein</fullName>
    </submittedName>
</protein>
<dbReference type="Proteomes" id="UP000187191">
    <property type="component" value="Chromosome"/>
</dbReference>
<evidence type="ECO:0000313" key="1">
    <source>
        <dbReference type="EMBL" id="APY85135.1"/>
    </source>
</evidence>
<reference evidence="1 3" key="1">
    <citation type="submission" date="2016-05" db="EMBL/GenBank/DDBJ databases">
        <authorList>
            <person name="Gu J."/>
        </authorList>
    </citation>
    <scope>NUCLEOTIDE SEQUENCE [LARGE SCALE GENOMIC DNA]</scope>
    <source>
        <strain evidence="1 3">ACCC40021</strain>
    </source>
</reference>
<gene>
    <name evidence="1" type="ORF">A7J05_04775</name>
    <name evidence="2" type="ORF">I8755_32380</name>
</gene>
<sequence length="256" mass="27918">MPLVDLSEAAPRAVRTAGADEVVTYPVSAVLSLHRERTVTLLRTLRSQHVLPALSHRWGSEKAYGALLHAPGAPLTVLDVPGPRWVVGLEQRVRALSNISAVMVLAPEGTDSVALLRAGAVNVVPRDTPPKELAGRIVAERRWLDARPARRRTARAAPGHRSPRLRQASQLTLMDIICSAARPWCCHELCLLLGTAAEPMNRRALRARVARLDERLAADGLSVDCATQWGRTAFLGLTASREENRPQRGRSRKGCS</sequence>
<evidence type="ECO:0000313" key="2">
    <source>
        <dbReference type="EMBL" id="QQC92556.1"/>
    </source>
</evidence>
<reference evidence="2 4" key="2">
    <citation type="submission" date="2020-12" db="EMBL/GenBank/DDBJ databases">
        <title>Identification and biosynthesis of polyene macrolides produced by Streptomyces alfalfae Men-myco-93-63.</title>
        <authorList>
            <person name="Liu D."/>
            <person name="Li Y."/>
            <person name="Liu L."/>
            <person name="Han X."/>
            <person name="Shen F."/>
        </authorList>
    </citation>
    <scope>NUCLEOTIDE SEQUENCE [LARGE SCALE GENOMIC DNA]</scope>
    <source>
        <strain evidence="2 4">Men-myco-93-63</strain>
    </source>
</reference>
<evidence type="ECO:0000313" key="4">
    <source>
        <dbReference type="Proteomes" id="UP000596130"/>
    </source>
</evidence>
<dbReference type="Proteomes" id="UP000596130">
    <property type="component" value="Chromosome"/>
</dbReference>
<keyword evidence="3" id="KW-1185">Reference proteome</keyword>
<name>A0A1P8TBZ7_9ACTN</name>
<dbReference type="KEGG" id="ssia:A7J05_04775"/>
<dbReference type="EMBL" id="CP015588">
    <property type="protein sequence ID" value="APY85135.1"/>
    <property type="molecule type" value="Genomic_DNA"/>
</dbReference>
<dbReference type="OrthoDB" id="4325413at2"/>
<dbReference type="AlphaFoldDB" id="A0A1P8TBZ7"/>
<accession>A0A1P8TBZ7</accession>